<accession>A0ABR8XIS1</accession>
<protein>
    <submittedName>
        <fullName evidence="1">DUF3243 domain-containing protein</fullName>
    </submittedName>
</protein>
<organism evidence="1 2">
    <name type="scientific">Solibacillus merdavium</name>
    <dbReference type="NCBI Taxonomy" id="2762218"/>
    <lineage>
        <taxon>Bacteria</taxon>
        <taxon>Bacillati</taxon>
        <taxon>Bacillota</taxon>
        <taxon>Bacilli</taxon>
        <taxon>Bacillales</taxon>
        <taxon>Caryophanaceae</taxon>
        <taxon>Solibacillus</taxon>
    </lineage>
</organism>
<keyword evidence="2" id="KW-1185">Reference proteome</keyword>
<dbReference type="Pfam" id="PF11588">
    <property type="entry name" value="DUF3243"/>
    <property type="match status" value="1"/>
</dbReference>
<dbReference type="EMBL" id="JACSPW010000001">
    <property type="protein sequence ID" value="MBD8031822.1"/>
    <property type="molecule type" value="Genomic_DNA"/>
</dbReference>
<dbReference type="Proteomes" id="UP000600565">
    <property type="component" value="Unassembled WGS sequence"/>
</dbReference>
<sequence length="85" mass="9619">MGILQNWEQWTSFLGKQVSDAKESGMPTKMIEKAAVQIGEYLAKNVDPQNEQERVLSDLWSVAEKDEKQAIASCIMKLVQNKPTH</sequence>
<reference evidence="1 2" key="1">
    <citation type="submission" date="2020-08" db="EMBL/GenBank/DDBJ databases">
        <title>A Genomic Blueprint of the Chicken Gut Microbiome.</title>
        <authorList>
            <person name="Gilroy R."/>
            <person name="Ravi A."/>
            <person name="Getino M."/>
            <person name="Pursley I."/>
            <person name="Horton D.L."/>
            <person name="Alikhan N.-F."/>
            <person name="Baker D."/>
            <person name="Gharbi K."/>
            <person name="Hall N."/>
            <person name="Watson M."/>
            <person name="Adriaenssens E.M."/>
            <person name="Foster-Nyarko E."/>
            <person name="Jarju S."/>
            <person name="Secka A."/>
            <person name="Antonio M."/>
            <person name="Oren A."/>
            <person name="Chaudhuri R."/>
            <person name="La Ragione R.M."/>
            <person name="Hildebrand F."/>
            <person name="Pallen M.J."/>
        </authorList>
    </citation>
    <scope>NUCLEOTIDE SEQUENCE [LARGE SCALE GENOMIC DNA]</scope>
    <source>
        <strain evidence="1 2">Sa1YVA6</strain>
    </source>
</reference>
<evidence type="ECO:0000313" key="2">
    <source>
        <dbReference type="Proteomes" id="UP000600565"/>
    </source>
</evidence>
<proteinExistence type="predicted"/>
<dbReference type="PIRSF" id="PIRSF004764">
    <property type="entry name" value="YmfJ"/>
    <property type="match status" value="1"/>
</dbReference>
<comment type="caution">
    <text evidence="1">The sequence shown here is derived from an EMBL/GenBank/DDBJ whole genome shotgun (WGS) entry which is preliminary data.</text>
</comment>
<dbReference type="InterPro" id="IPR038292">
    <property type="entry name" value="YmfJ/YflH_sf"/>
</dbReference>
<name>A0ABR8XIS1_9BACL</name>
<evidence type="ECO:0000313" key="1">
    <source>
        <dbReference type="EMBL" id="MBD8031822.1"/>
    </source>
</evidence>
<dbReference type="InterPro" id="IPR021637">
    <property type="entry name" value="DUF3243"/>
</dbReference>
<gene>
    <name evidence="1" type="ORF">H9632_01995</name>
</gene>
<dbReference type="InterPro" id="IPR024702">
    <property type="entry name" value="Uncharacterised_YmfJ"/>
</dbReference>
<dbReference type="Gene3D" id="1.10.760.20">
    <property type="entry name" value="Protein of unknown function DUF3243"/>
    <property type="match status" value="1"/>
</dbReference>
<dbReference type="RefSeq" id="WP_191698343.1">
    <property type="nucleotide sequence ID" value="NZ_JACSPW010000001.1"/>
</dbReference>